<evidence type="ECO:0000256" key="1">
    <source>
        <dbReference type="SAM" id="SignalP"/>
    </source>
</evidence>
<keyword evidence="1" id="KW-0732">Signal</keyword>
<evidence type="ECO:0000313" key="3">
    <source>
        <dbReference type="Proteomes" id="UP000643701"/>
    </source>
</evidence>
<dbReference type="Proteomes" id="UP000643701">
    <property type="component" value="Unassembled WGS sequence"/>
</dbReference>
<protein>
    <recommendedName>
        <fullName evidence="4">Lipoprotein</fullName>
    </recommendedName>
</protein>
<evidence type="ECO:0008006" key="4">
    <source>
        <dbReference type="Google" id="ProtNLM"/>
    </source>
</evidence>
<proteinExistence type="predicted"/>
<name>A0A967E7J1_9FLAO</name>
<evidence type="ECO:0000313" key="2">
    <source>
        <dbReference type="EMBL" id="NGZ90876.1"/>
    </source>
</evidence>
<accession>A0A967E7J1</accession>
<reference evidence="2" key="1">
    <citation type="submission" date="2020-03" db="EMBL/GenBank/DDBJ databases">
        <title>Psychroflexus Maritimus sp. nov., isolate from marine sediment.</title>
        <authorList>
            <person name="Zhong Y.-L."/>
        </authorList>
    </citation>
    <scope>NUCLEOTIDE SEQUENCE</scope>
    <source>
        <strain evidence="2">C1</strain>
    </source>
</reference>
<feature type="signal peptide" evidence="1">
    <location>
        <begin position="1"/>
        <end position="21"/>
    </location>
</feature>
<sequence length="181" mass="20356">MRQLIVLILLSLFASCSSDNAFLIDKNKVGVLTDKTLITEVESLFENYTLEGLNPDPSSKYISADVEVFNEAGELVMVIEPTTRDDDAKIKSIKIFDDQYKTKNGLNANSLFEAIEKNYTISSIQTTISEVIVSIEEIDAFVTIKKTELPSELQFDMEKNIKATQIPSDAKIKGFWVNFEQ</sequence>
<dbReference type="RefSeq" id="WP_166401105.1">
    <property type="nucleotide sequence ID" value="NZ_JAANAS010000116.1"/>
</dbReference>
<keyword evidence="3" id="KW-1185">Reference proteome</keyword>
<feature type="chain" id="PRO_5037845278" description="Lipoprotein" evidence="1">
    <location>
        <begin position="22"/>
        <end position="181"/>
    </location>
</feature>
<dbReference type="EMBL" id="JAANAS010000116">
    <property type="protein sequence ID" value="NGZ90876.1"/>
    <property type="molecule type" value="Genomic_DNA"/>
</dbReference>
<organism evidence="2 3">
    <name type="scientific">Psychroflexus maritimus</name>
    <dbReference type="NCBI Taxonomy" id="2714865"/>
    <lineage>
        <taxon>Bacteria</taxon>
        <taxon>Pseudomonadati</taxon>
        <taxon>Bacteroidota</taxon>
        <taxon>Flavobacteriia</taxon>
        <taxon>Flavobacteriales</taxon>
        <taxon>Flavobacteriaceae</taxon>
        <taxon>Psychroflexus</taxon>
    </lineage>
</organism>
<comment type="caution">
    <text evidence="2">The sequence shown here is derived from an EMBL/GenBank/DDBJ whole genome shotgun (WGS) entry which is preliminary data.</text>
</comment>
<dbReference type="PROSITE" id="PS51257">
    <property type="entry name" value="PROKAR_LIPOPROTEIN"/>
    <property type="match status" value="1"/>
</dbReference>
<gene>
    <name evidence="2" type="ORF">G7034_11515</name>
</gene>
<dbReference type="AlphaFoldDB" id="A0A967E7J1"/>